<dbReference type="Gene3D" id="1.20.90.10">
    <property type="entry name" value="Phospholipase A2 domain"/>
    <property type="match status" value="1"/>
</dbReference>
<proteinExistence type="predicted"/>
<dbReference type="GO" id="GO:0050482">
    <property type="term" value="P:arachidonate secretion"/>
    <property type="evidence" value="ECO:0007669"/>
    <property type="project" value="InterPro"/>
</dbReference>
<dbReference type="InterPro" id="IPR015141">
    <property type="entry name" value="PLipase_A2_prok/fun"/>
</dbReference>
<gene>
    <name evidence="1" type="ORF">TOPH_03264</name>
</gene>
<dbReference type="SUPFAM" id="SSF48619">
    <property type="entry name" value="Phospholipase A2, PLA2"/>
    <property type="match status" value="1"/>
</dbReference>
<evidence type="ECO:0000313" key="2">
    <source>
        <dbReference type="Proteomes" id="UP000036947"/>
    </source>
</evidence>
<organism evidence="1 2">
    <name type="scientific">Tolypocladium ophioglossoides (strain CBS 100239)</name>
    <name type="common">Snaketongue truffleclub</name>
    <name type="synonym">Elaphocordyceps ophioglossoides</name>
    <dbReference type="NCBI Taxonomy" id="1163406"/>
    <lineage>
        <taxon>Eukaryota</taxon>
        <taxon>Fungi</taxon>
        <taxon>Dikarya</taxon>
        <taxon>Ascomycota</taxon>
        <taxon>Pezizomycotina</taxon>
        <taxon>Sordariomycetes</taxon>
        <taxon>Hypocreomycetidae</taxon>
        <taxon>Hypocreales</taxon>
        <taxon>Ophiocordycipitaceae</taxon>
        <taxon>Tolypocladium</taxon>
    </lineage>
</organism>
<evidence type="ECO:0000313" key="1">
    <source>
        <dbReference type="EMBL" id="KND91867.1"/>
    </source>
</evidence>
<name>A0A0L0NCI1_TOLOC</name>
<evidence type="ECO:0008006" key="3">
    <source>
        <dbReference type="Google" id="ProtNLM"/>
    </source>
</evidence>
<reference evidence="1 2" key="1">
    <citation type="journal article" date="2015" name="BMC Genomics">
        <title>The genome of the truffle-parasite Tolypocladium ophioglossoides and the evolution of antifungal peptaibiotics.</title>
        <authorList>
            <person name="Quandt C.A."/>
            <person name="Bushley K.E."/>
            <person name="Spatafora J.W."/>
        </authorList>
    </citation>
    <scope>NUCLEOTIDE SEQUENCE [LARGE SCALE GENOMIC DNA]</scope>
    <source>
        <strain evidence="1 2">CBS 100239</strain>
    </source>
</reference>
<comment type="caution">
    <text evidence="1">The sequence shown here is derived from an EMBL/GenBank/DDBJ whole genome shotgun (WGS) entry which is preliminary data.</text>
</comment>
<sequence length="351" mass="38119">MSVLYMNQLLQQPPSCTRLWGFPSVLSGASVTSCCYWSLACRRRISKPCADLIGIGLFPSRVSARSACSIPAFGDLRPMAWASCTANDSSGRTQAVCFSLRMDCPWGDGGVSCWRTCRLSSLGQLVAGRVYRCGFDPVQSLPELCCSPSAPALVLSLSNPAISSGLLAIMKFSLVLLALASTAVAVPTTDGSSLKRQSPESIVDQLMFGISLPQFTARRNKKDPPNLDWSSDGCTSSPDNPFGFPYLPACQRHDFGYQNFRIQKRFTKAAKAKIDTNFKNDLYFQCGQVSAKKACEALADVYYAAVRRFGGGDATKRETQEELNKAYDEAVVAYNAAVKEAQEEGLLPVLD</sequence>
<protein>
    <recommendedName>
        <fullName evidence="3">Secretory phospholipase A2</fullName>
    </recommendedName>
</protein>
<dbReference type="Proteomes" id="UP000036947">
    <property type="component" value="Unassembled WGS sequence"/>
</dbReference>
<dbReference type="OrthoDB" id="5120271at2759"/>
<dbReference type="EMBL" id="LFRF01000007">
    <property type="protein sequence ID" value="KND91867.1"/>
    <property type="molecule type" value="Genomic_DNA"/>
</dbReference>
<dbReference type="PANTHER" id="PTHR40787">
    <property type="entry name" value="SECRETED PROTEIN"/>
    <property type="match status" value="1"/>
</dbReference>
<dbReference type="Pfam" id="PF09056">
    <property type="entry name" value="Phospholip_A2_3"/>
    <property type="match status" value="1"/>
</dbReference>
<dbReference type="AlphaFoldDB" id="A0A0L0NCI1"/>
<dbReference type="GO" id="GO:0004623">
    <property type="term" value="F:phospholipase A2 activity"/>
    <property type="evidence" value="ECO:0007669"/>
    <property type="project" value="InterPro"/>
</dbReference>
<dbReference type="PANTHER" id="PTHR40787:SF3">
    <property type="entry name" value="PROTEIN TRANSPORT PROTEIN SEC39"/>
    <property type="match status" value="1"/>
</dbReference>
<dbReference type="GO" id="GO:0006644">
    <property type="term" value="P:phospholipid metabolic process"/>
    <property type="evidence" value="ECO:0007669"/>
    <property type="project" value="InterPro"/>
</dbReference>
<dbReference type="InterPro" id="IPR036444">
    <property type="entry name" value="PLipase_A2_dom_sf"/>
</dbReference>
<accession>A0A0L0NCI1</accession>
<keyword evidence="2" id="KW-1185">Reference proteome</keyword>